<dbReference type="AlphaFoldDB" id="A0A0Q0UFA1"/>
<evidence type="ECO:0008006" key="3">
    <source>
        <dbReference type="Google" id="ProtNLM"/>
    </source>
</evidence>
<reference evidence="1 2" key="1">
    <citation type="submission" date="2015-10" db="EMBL/GenBank/DDBJ databases">
        <title>Corynebacteirum lowii and Corynebacterium oculi species nova, derived from human clinical disease and and emended description of Corynebacterium mastiditis.</title>
        <authorList>
            <person name="Bernard K."/>
            <person name="Pacheco A.L."/>
            <person name="Mcdougall C."/>
            <person name="Burtx T."/>
            <person name="Weibe D."/>
            <person name="Tyler S."/>
            <person name="Olson A.B."/>
            <person name="Cnockaert M."/>
            <person name="Eguchi H."/>
            <person name="Kuwahara T."/>
            <person name="Nakayama-Imaohji H."/>
            <person name="Boudewijins M."/>
            <person name="Van Hoecke F."/>
            <person name="Bernier A.-M."/>
            <person name="Vandamme P."/>
        </authorList>
    </citation>
    <scope>NUCLEOTIDE SEQUENCE [LARGE SCALE GENOMIC DNA]</scope>
    <source>
        <strain evidence="1 2">NML 130206</strain>
    </source>
</reference>
<dbReference type="Proteomes" id="UP000050488">
    <property type="component" value="Unassembled WGS sequence"/>
</dbReference>
<proteinExistence type="predicted"/>
<dbReference type="STRING" id="1544413.Clow_00892"/>
<dbReference type="InterPro" id="IPR024486">
    <property type="entry name" value="DUF2617"/>
</dbReference>
<comment type="caution">
    <text evidence="1">The sequence shown here is derived from an EMBL/GenBank/DDBJ whole genome shotgun (WGS) entry which is preliminary data.</text>
</comment>
<gene>
    <name evidence="1" type="ORF">Clow_00892</name>
</gene>
<dbReference type="RefSeq" id="WP_055176837.1">
    <property type="nucleotide sequence ID" value="NZ_LKEV01000002.1"/>
</dbReference>
<name>A0A0Q0UFA1_9CORY</name>
<sequence>MTGVLEAQVEPTDVRAEDLALRIDGPLPQDLLAEQWLSRGEYRLHLAVLGASHVVSLHGSNRASGAEALLVREEISTTAPRGIRPLPEAYTREGYSLHTWIFQHDDFEAAAALVAQESWLVVRFPGIGPYHLTAVRAEWTKHGVRWETRHCYPGQSTIVGTRSKVRL</sequence>
<organism evidence="1 2">
    <name type="scientific">Corynebacterium lowii</name>
    <dbReference type="NCBI Taxonomy" id="1544413"/>
    <lineage>
        <taxon>Bacteria</taxon>
        <taxon>Bacillati</taxon>
        <taxon>Actinomycetota</taxon>
        <taxon>Actinomycetes</taxon>
        <taxon>Mycobacteriales</taxon>
        <taxon>Corynebacteriaceae</taxon>
        <taxon>Corynebacterium</taxon>
    </lineage>
</organism>
<keyword evidence="2" id="KW-1185">Reference proteome</keyword>
<evidence type="ECO:0000313" key="2">
    <source>
        <dbReference type="Proteomes" id="UP000050488"/>
    </source>
</evidence>
<dbReference type="PATRIC" id="fig|1544413.3.peg.897"/>
<dbReference type="OrthoDB" id="4462506at2"/>
<evidence type="ECO:0000313" key="1">
    <source>
        <dbReference type="EMBL" id="KQB86684.1"/>
    </source>
</evidence>
<accession>A0A0Q0UFA1</accession>
<dbReference type="EMBL" id="LKEV01000002">
    <property type="protein sequence ID" value="KQB86684.1"/>
    <property type="molecule type" value="Genomic_DNA"/>
</dbReference>
<protein>
    <recommendedName>
        <fullName evidence="3">DUF2617 domain-containing protein</fullName>
    </recommendedName>
</protein>
<dbReference type="Pfam" id="PF10936">
    <property type="entry name" value="DUF2617"/>
    <property type="match status" value="1"/>
</dbReference>